<dbReference type="PROSITE" id="PS00166">
    <property type="entry name" value="ENOYL_COA_HYDRATASE"/>
    <property type="match status" value="1"/>
</dbReference>
<dbReference type="AlphaFoldDB" id="A0A7T4QZ04"/>
<dbReference type="SUPFAM" id="SSF52096">
    <property type="entry name" value="ClpP/crotonase"/>
    <property type="match status" value="1"/>
</dbReference>
<dbReference type="CDD" id="cd06558">
    <property type="entry name" value="crotonase-like"/>
    <property type="match status" value="1"/>
</dbReference>
<dbReference type="Gene3D" id="3.90.226.10">
    <property type="entry name" value="2-enoyl-CoA Hydratase, Chain A, domain 1"/>
    <property type="match status" value="1"/>
</dbReference>
<dbReference type="PANTHER" id="PTHR42964">
    <property type="entry name" value="ENOYL-COA HYDRATASE"/>
    <property type="match status" value="1"/>
</dbReference>
<evidence type="ECO:0000256" key="2">
    <source>
        <dbReference type="RuleBase" id="RU003707"/>
    </source>
</evidence>
<gene>
    <name evidence="3" type="ORF">I6N98_12790</name>
</gene>
<evidence type="ECO:0000313" key="4">
    <source>
        <dbReference type="Proteomes" id="UP000596063"/>
    </source>
</evidence>
<comment type="similarity">
    <text evidence="1 2">Belongs to the enoyl-CoA hydratase/isomerase family.</text>
</comment>
<protein>
    <submittedName>
        <fullName evidence="3">Enoyl-CoA hydratase/isomerase family protein</fullName>
    </submittedName>
</protein>
<dbReference type="EMBL" id="CP066167">
    <property type="protein sequence ID" value="QQD17237.1"/>
    <property type="molecule type" value="Genomic_DNA"/>
</dbReference>
<name>A0A7T4QZ04_9GAMM</name>
<dbReference type="Gene3D" id="1.10.12.10">
    <property type="entry name" value="Lyase 2-enoyl-coa Hydratase, Chain A, domain 2"/>
    <property type="match status" value="1"/>
</dbReference>
<dbReference type="InterPro" id="IPR029045">
    <property type="entry name" value="ClpP/crotonase-like_dom_sf"/>
</dbReference>
<dbReference type="GO" id="GO:0008300">
    <property type="term" value="P:isoprenoid catabolic process"/>
    <property type="evidence" value="ECO:0007669"/>
    <property type="project" value="TreeGrafter"/>
</dbReference>
<evidence type="ECO:0000313" key="3">
    <source>
        <dbReference type="EMBL" id="QQD17237.1"/>
    </source>
</evidence>
<dbReference type="PANTHER" id="PTHR42964:SF1">
    <property type="entry name" value="POLYKETIDE BIOSYNTHESIS ENOYL-COA HYDRATASE PKSH-RELATED"/>
    <property type="match status" value="1"/>
</dbReference>
<keyword evidence="4" id="KW-1185">Reference proteome</keyword>
<dbReference type="Proteomes" id="UP000596063">
    <property type="component" value="Chromosome"/>
</dbReference>
<organism evidence="3 4">
    <name type="scientific">Spongiibacter nanhainus</name>
    <dbReference type="NCBI Taxonomy" id="2794344"/>
    <lineage>
        <taxon>Bacteria</taxon>
        <taxon>Pseudomonadati</taxon>
        <taxon>Pseudomonadota</taxon>
        <taxon>Gammaproteobacteria</taxon>
        <taxon>Cellvibrionales</taxon>
        <taxon>Spongiibacteraceae</taxon>
        <taxon>Spongiibacter</taxon>
    </lineage>
</organism>
<dbReference type="InterPro" id="IPR001753">
    <property type="entry name" value="Enoyl-CoA_hydra/iso"/>
</dbReference>
<dbReference type="Pfam" id="PF00378">
    <property type="entry name" value="ECH_1"/>
    <property type="match status" value="1"/>
</dbReference>
<proteinExistence type="inferred from homology"/>
<dbReference type="InterPro" id="IPR051683">
    <property type="entry name" value="Enoyl-CoA_Hydratase/Isomerase"/>
</dbReference>
<dbReference type="RefSeq" id="WP_198568739.1">
    <property type="nucleotide sequence ID" value="NZ_CP066167.1"/>
</dbReference>
<keyword evidence="3" id="KW-0413">Isomerase</keyword>
<dbReference type="InterPro" id="IPR014748">
    <property type="entry name" value="Enoyl-CoA_hydra_C"/>
</dbReference>
<dbReference type="GO" id="GO:0016853">
    <property type="term" value="F:isomerase activity"/>
    <property type="evidence" value="ECO:0007669"/>
    <property type="project" value="UniProtKB-KW"/>
</dbReference>
<dbReference type="InterPro" id="IPR018376">
    <property type="entry name" value="Enoyl-CoA_hyd/isom_CS"/>
</dbReference>
<sequence>MSTPLYTVDDRGVATVTLSQPEIHNAFDDAVIATLSEAFAGIAEDRRVKAMVLASTGKSFSAGADLNWMRRMASYNVEQNNADASKLAEMLRRLNTLPVVTIARVQGAAFGGGVGLVSCCDIAVAAPEASFCLSEVKIGLIPATISPYVINAIGERAARRYFTTAEVISADKALELGLVSERVDSAEQLDEAVEQILKSVLRNGPDAMAAAKSLVLDYANRQIDDALIADSSRRIAETRVSSEGQEGLTAFLEKRRPDWR</sequence>
<accession>A0A7T4QZ04</accession>
<reference evidence="3 4" key="1">
    <citation type="submission" date="2020-12" db="EMBL/GenBank/DDBJ databases">
        <authorList>
            <person name="Shan Y."/>
        </authorList>
    </citation>
    <scope>NUCLEOTIDE SEQUENCE [LARGE SCALE GENOMIC DNA]</scope>
    <source>
        <strain evidence="4">csc3.9</strain>
    </source>
</reference>
<evidence type="ECO:0000256" key="1">
    <source>
        <dbReference type="ARBA" id="ARBA00005254"/>
    </source>
</evidence>
<dbReference type="KEGG" id="snan:I6N98_12790"/>